<proteinExistence type="predicted"/>
<keyword evidence="1" id="KW-0732">Signal</keyword>
<dbReference type="RefSeq" id="WP_090751766.1">
    <property type="nucleotide sequence ID" value="NZ_FNGE01000001.1"/>
</dbReference>
<dbReference type="AlphaFoldDB" id="A0A1G9CIA3"/>
<reference evidence="4" key="1">
    <citation type="submission" date="2016-10" db="EMBL/GenBank/DDBJ databases">
        <authorList>
            <person name="Varghese N."/>
            <person name="Submissions S."/>
        </authorList>
    </citation>
    <scope>NUCLEOTIDE SEQUENCE [LARGE SCALE GENOMIC DNA]</scope>
    <source>
        <strain evidence="4">CGMCC 1.7655</strain>
    </source>
</reference>
<dbReference type="Proteomes" id="UP000199555">
    <property type="component" value="Unassembled WGS sequence"/>
</dbReference>
<dbReference type="SUPFAM" id="SSF101898">
    <property type="entry name" value="NHL repeat"/>
    <property type="match status" value="1"/>
</dbReference>
<dbReference type="PIRSF" id="PIRSF031900">
    <property type="entry name" value="UCP031900"/>
    <property type="match status" value="1"/>
</dbReference>
<organism evidence="3 4">
    <name type="scientific">Paracoccus chinensis</name>
    <dbReference type="NCBI Taxonomy" id="525640"/>
    <lineage>
        <taxon>Bacteria</taxon>
        <taxon>Pseudomonadati</taxon>
        <taxon>Pseudomonadota</taxon>
        <taxon>Alphaproteobacteria</taxon>
        <taxon>Rhodobacterales</taxon>
        <taxon>Paracoccaceae</taxon>
        <taxon>Paracoccus</taxon>
    </lineage>
</organism>
<dbReference type="InterPro" id="IPR011042">
    <property type="entry name" value="6-blade_b-propeller_TolB-like"/>
</dbReference>
<feature type="chain" id="PRO_5011690024" description="Phytase-like domain-containing protein" evidence="1">
    <location>
        <begin position="24"/>
        <end position="296"/>
    </location>
</feature>
<dbReference type="Pfam" id="PF13449">
    <property type="entry name" value="Phytase-like"/>
    <property type="match status" value="1"/>
</dbReference>
<accession>A0A1G9CIA3</accession>
<keyword evidence="4" id="KW-1185">Reference proteome</keyword>
<dbReference type="InterPro" id="IPR027372">
    <property type="entry name" value="Phytase-like_dom"/>
</dbReference>
<evidence type="ECO:0000313" key="4">
    <source>
        <dbReference type="Proteomes" id="UP000199555"/>
    </source>
</evidence>
<evidence type="ECO:0000256" key="1">
    <source>
        <dbReference type="SAM" id="SignalP"/>
    </source>
</evidence>
<dbReference type="EMBL" id="FNGE01000001">
    <property type="protein sequence ID" value="SDK51135.1"/>
    <property type="molecule type" value="Genomic_DNA"/>
</dbReference>
<dbReference type="STRING" id="525640.SAMN04487971_101224"/>
<evidence type="ECO:0000313" key="3">
    <source>
        <dbReference type="EMBL" id="SDK51135.1"/>
    </source>
</evidence>
<feature type="signal peptide" evidence="1">
    <location>
        <begin position="1"/>
        <end position="23"/>
    </location>
</feature>
<feature type="domain" description="Phytase-like" evidence="2">
    <location>
        <begin position="42"/>
        <end position="282"/>
    </location>
</feature>
<dbReference type="Gene3D" id="2.120.10.30">
    <property type="entry name" value="TolB, C-terminal domain"/>
    <property type="match status" value="1"/>
</dbReference>
<evidence type="ECO:0000259" key="2">
    <source>
        <dbReference type="Pfam" id="PF13449"/>
    </source>
</evidence>
<protein>
    <recommendedName>
        <fullName evidence="2">Phytase-like domain-containing protein</fullName>
    </recommendedName>
</protein>
<dbReference type="InterPro" id="IPR014567">
    <property type="entry name" value="UCP031900"/>
</dbReference>
<sequence length="296" mass="32668">MPDPRRALIAAALAWGLSAPAHAAALIVDYLGTHVWTGTDEDFGGFSGIEMSADGRSYTALSDRGTVRWGSIERDNQGRIRALSTAGRARLQDSTGTKLKPGYLGDAEGLAIDAEGRMFVSFEGLDRIARFDDPDDPAERIPPASAFKALVRNAGLEALAITPEGDLLTMPERWESSEPLTPVWRFRDGAWSTAFHLPRDEVWAPVGADVGPDGKLYVLERDFRGLRGFASRVRRYAMEDDKIGPPEHILTTSLMQFDNLEGIAVWADGQGIRITMISDDNFLFVQRTELVEYRVR</sequence>
<dbReference type="OrthoDB" id="9798693at2"/>
<gene>
    <name evidence="3" type="ORF">SAMN04487971_101224</name>
</gene>
<name>A0A1G9CIA3_9RHOB</name>